<feature type="domain" description="YdbS-like PH" evidence="2">
    <location>
        <begin position="78"/>
        <end position="156"/>
    </location>
</feature>
<protein>
    <submittedName>
        <fullName evidence="3">Putative membrane protein</fullName>
    </submittedName>
</protein>
<organism evidence="3 4">
    <name type="scientific">Corynebacterium spheniscorum</name>
    <dbReference type="NCBI Taxonomy" id="185761"/>
    <lineage>
        <taxon>Bacteria</taxon>
        <taxon>Bacillati</taxon>
        <taxon>Actinomycetota</taxon>
        <taxon>Actinomycetes</taxon>
        <taxon>Mycobacteriales</taxon>
        <taxon>Corynebacteriaceae</taxon>
        <taxon>Corynebacterium</taxon>
    </lineage>
</organism>
<evidence type="ECO:0000259" key="2">
    <source>
        <dbReference type="Pfam" id="PF03703"/>
    </source>
</evidence>
<dbReference type="PANTHER" id="PTHR34473:SF2">
    <property type="entry name" value="UPF0699 TRANSMEMBRANE PROTEIN YDBT"/>
    <property type="match status" value="1"/>
</dbReference>
<dbReference type="OrthoDB" id="3190163at2"/>
<name>A0A1I2PW77_9CORY</name>
<keyword evidence="1" id="KW-0812">Transmembrane</keyword>
<feature type="domain" description="YdbS-like PH" evidence="2">
    <location>
        <begin position="379"/>
        <end position="443"/>
    </location>
</feature>
<keyword evidence="1" id="KW-0472">Membrane</keyword>
<dbReference type="PANTHER" id="PTHR34473">
    <property type="entry name" value="UPF0699 TRANSMEMBRANE PROTEIN YDBS"/>
    <property type="match status" value="1"/>
</dbReference>
<evidence type="ECO:0000256" key="1">
    <source>
        <dbReference type="SAM" id="Phobius"/>
    </source>
</evidence>
<feature type="transmembrane region" description="Helical" evidence="1">
    <location>
        <begin position="52"/>
        <end position="78"/>
    </location>
</feature>
<dbReference type="Proteomes" id="UP000199065">
    <property type="component" value="Unassembled WGS sequence"/>
</dbReference>
<dbReference type="RefSeq" id="WP_092283452.1">
    <property type="nucleotide sequence ID" value="NZ_FOPJ01000001.1"/>
</dbReference>
<evidence type="ECO:0000313" key="4">
    <source>
        <dbReference type="Proteomes" id="UP000199065"/>
    </source>
</evidence>
<feature type="domain" description="YdbS-like PH" evidence="2">
    <location>
        <begin position="237"/>
        <end position="293"/>
    </location>
</feature>
<reference evidence="3 4" key="1">
    <citation type="submission" date="2016-10" db="EMBL/GenBank/DDBJ databases">
        <authorList>
            <person name="de Groot N.N."/>
        </authorList>
    </citation>
    <scope>NUCLEOTIDE SEQUENCE [LARGE SCALE GENOMIC DNA]</scope>
    <source>
        <strain>J11</strain>
        <strain evidence="4">PG 39</strain>
    </source>
</reference>
<gene>
    <name evidence="3" type="ORF">SAMN05660282_00174</name>
</gene>
<feature type="transmembrane region" description="Helical" evidence="1">
    <location>
        <begin position="12"/>
        <end position="32"/>
    </location>
</feature>
<dbReference type="Pfam" id="PF03703">
    <property type="entry name" value="bPH_2"/>
    <property type="match status" value="3"/>
</dbReference>
<proteinExistence type="predicted"/>
<keyword evidence="1" id="KW-1133">Transmembrane helix</keyword>
<accession>A0A1I2PW77</accession>
<dbReference type="InterPro" id="IPR014529">
    <property type="entry name" value="UCP026631"/>
</dbReference>
<feature type="transmembrane region" description="Helical" evidence="1">
    <location>
        <begin position="212"/>
        <end position="229"/>
    </location>
</feature>
<sequence length="458" mass="51334">MKRVHRLTPILKAWSTLLAVLVGIGATLFNFIGSNLKEIAEKVSTYLPIHSGLALVLIVLAVLVLMFVVVWFSSYIWWKAMGYSLEEEEIRLEYGVISKTLRTARYDRIQAVDVHEDWLPRLFGLASVRVETAGGSDSVLEIAYLEKKVAAALRSEIIAIHRGHTAEVEEVQAPGVELVPTVPVQRSLVAAAIHGSTAITVLAFIFVAAFPLLWPLLVPWLAGSVPWLFRTVDRSYQFRAELKDELIEIHYGWLNRRRQSIPLGRVHAVEIMQPTLWRFLGWWQVRISIAGYGMNLEKSTSEVGTTVVLPVGEKGLAIWLAAVMLDVDPEALFRDGDPTAYGKRVLYRSPQRARLLSPLDLEKQAVTFVPRRELGEPVIALHVGRIRRRVKLIQAEHIQELTLVRGPVSGALGLADVQLNLVPGILMTAPQLAREDADELLDRLRQRKLPRLASPRVQ</sequence>
<evidence type="ECO:0000313" key="3">
    <source>
        <dbReference type="EMBL" id="SFG18257.1"/>
    </source>
</evidence>
<dbReference type="PIRSF" id="PIRSF026631">
    <property type="entry name" value="UCP026631"/>
    <property type="match status" value="1"/>
</dbReference>
<dbReference type="STRING" id="185761.SAMN05660282_00174"/>
<dbReference type="AlphaFoldDB" id="A0A1I2PW77"/>
<keyword evidence="4" id="KW-1185">Reference proteome</keyword>
<dbReference type="InterPro" id="IPR005182">
    <property type="entry name" value="YdbS-like_PH"/>
</dbReference>
<dbReference type="EMBL" id="FOPJ01000001">
    <property type="protein sequence ID" value="SFG18257.1"/>
    <property type="molecule type" value="Genomic_DNA"/>
</dbReference>